<evidence type="ECO:0000256" key="4">
    <source>
        <dbReference type="ARBA" id="ARBA00023002"/>
    </source>
</evidence>
<name>G4WVL4_9BACT</name>
<sequence>MVHEPIDVGFADDLLGKLSSLFAQYGDAFRVFSPITQSHIYVLSHPDHARHVLVTHHDNYTKGIGIERVGILLGNGIMVSEGELWRRQRKMIQPAFHRSVISGMLQHIAAANLQLSDKWVGYANRKQEINVTQEMSEITLRVVLRAIFGPDIDKMSTPTGANPFSLLTEETERNLAFAYKFRLLTKLVMECVDRRRTQNEKHSDLLGVMMAARDRKSGEPMADRQLLDEVMTLIVAGHETTASALNWMWYLLSQNPEIEKRLHQEVDNLQSLPITLEDTMRFAYTRQVIEETLRLYPPGWLLTRRSIEADNIGGYSIAPKTEIFISPYLLHRHPQFWDQPERFDPDRFEPDRIEQRNRFVYLPFALGPRACIGEHFAMAEMVLHTALLARRVHLHYVPKGSVELEGQVNLRSKHHIYMQLEIRRP</sequence>
<evidence type="ECO:0000256" key="6">
    <source>
        <dbReference type="ARBA" id="ARBA00023033"/>
    </source>
</evidence>
<accession>G4WVL4</accession>
<keyword evidence="6" id="KW-0503">Monooxygenase</keyword>
<organism evidence="8">
    <name type="scientific">uncultured bacterium CSL142</name>
    <dbReference type="NCBI Taxonomy" id="1091569"/>
    <lineage>
        <taxon>Bacteria</taxon>
        <taxon>environmental samples</taxon>
    </lineage>
</organism>
<keyword evidence="5 7" id="KW-0408">Iron</keyword>
<dbReference type="InterPro" id="IPR001128">
    <property type="entry name" value="Cyt_P450"/>
</dbReference>
<feature type="binding site" description="axial binding residue" evidence="7">
    <location>
        <position position="371"/>
    </location>
    <ligand>
        <name>heme</name>
        <dbReference type="ChEBI" id="CHEBI:30413"/>
    </ligand>
    <ligandPart>
        <name>Fe</name>
        <dbReference type="ChEBI" id="CHEBI:18248"/>
    </ligandPart>
</feature>
<evidence type="ECO:0000256" key="5">
    <source>
        <dbReference type="ARBA" id="ARBA00023004"/>
    </source>
</evidence>
<dbReference type="PRINTS" id="PR00463">
    <property type="entry name" value="EP450I"/>
</dbReference>
<proteinExistence type="inferred from homology"/>
<dbReference type="Pfam" id="PF00067">
    <property type="entry name" value="p450"/>
    <property type="match status" value="2"/>
</dbReference>
<keyword evidence="4" id="KW-0560">Oxidoreductase</keyword>
<evidence type="ECO:0000313" key="8">
    <source>
        <dbReference type="EMBL" id="AEQ20466.1"/>
    </source>
</evidence>
<protein>
    <submittedName>
        <fullName evidence="8">Putative carotene beta-ring hydroxylase</fullName>
    </submittedName>
</protein>
<evidence type="ECO:0000256" key="2">
    <source>
        <dbReference type="ARBA" id="ARBA00022617"/>
    </source>
</evidence>
<keyword evidence="3 7" id="KW-0479">Metal-binding</keyword>
<dbReference type="PANTHER" id="PTHR24291">
    <property type="entry name" value="CYTOCHROME P450 FAMILY 4"/>
    <property type="match status" value="1"/>
</dbReference>
<dbReference type="InterPro" id="IPR036396">
    <property type="entry name" value="Cyt_P450_sf"/>
</dbReference>
<dbReference type="EMBL" id="JF429411">
    <property type="protein sequence ID" value="AEQ20466.1"/>
    <property type="molecule type" value="Genomic_DNA"/>
</dbReference>
<reference evidence="8" key="1">
    <citation type="journal article" date="2007" name="J. Bacteriol.">
        <title>Cyclic AMP directly activates NasP, an N-acyl amino acid antibiotic biosynthetic enzyme cloned from an uncultured beta-proteobacterium.</title>
        <authorList>
            <person name="Clardy J."/>
            <person name="Brady S.F."/>
        </authorList>
    </citation>
    <scope>NUCLEOTIDE SEQUENCE</scope>
</reference>
<keyword evidence="2 7" id="KW-0349">Heme</keyword>
<dbReference type="CDD" id="cd20620">
    <property type="entry name" value="CYP132-like"/>
    <property type="match status" value="1"/>
</dbReference>
<dbReference type="GO" id="GO:0004497">
    <property type="term" value="F:monooxygenase activity"/>
    <property type="evidence" value="ECO:0007669"/>
    <property type="project" value="UniProtKB-KW"/>
</dbReference>
<dbReference type="Gene3D" id="1.10.630.10">
    <property type="entry name" value="Cytochrome P450"/>
    <property type="match status" value="1"/>
</dbReference>
<dbReference type="InterPro" id="IPR050196">
    <property type="entry name" value="Cytochrome_P450_Monoox"/>
</dbReference>
<dbReference type="GO" id="GO:0005506">
    <property type="term" value="F:iron ion binding"/>
    <property type="evidence" value="ECO:0007669"/>
    <property type="project" value="InterPro"/>
</dbReference>
<evidence type="ECO:0000256" key="1">
    <source>
        <dbReference type="ARBA" id="ARBA00010617"/>
    </source>
</evidence>
<comment type="similarity">
    <text evidence="1">Belongs to the cytochrome P450 family.</text>
</comment>
<dbReference type="GO" id="GO:0020037">
    <property type="term" value="F:heme binding"/>
    <property type="evidence" value="ECO:0007669"/>
    <property type="project" value="InterPro"/>
</dbReference>
<comment type="cofactor">
    <cofactor evidence="7">
        <name>heme</name>
        <dbReference type="ChEBI" id="CHEBI:30413"/>
    </cofactor>
</comment>
<dbReference type="GO" id="GO:0016705">
    <property type="term" value="F:oxidoreductase activity, acting on paired donors, with incorporation or reduction of molecular oxygen"/>
    <property type="evidence" value="ECO:0007669"/>
    <property type="project" value="InterPro"/>
</dbReference>
<dbReference type="InterPro" id="IPR002401">
    <property type="entry name" value="Cyt_P450_E_grp-I"/>
</dbReference>
<reference evidence="8" key="2">
    <citation type="journal article" date="2011" name="J. Bacteriol.">
        <title>Long-chain N-acyl amino acid synthases are linked to the putative PEP-CTERM/exosortase protein-sorting system in Gram-negative bacteria.</title>
        <authorList>
            <person name="Craig J.W."/>
            <person name="Cherry M.A."/>
            <person name="Brady S.F."/>
        </authorList>
    </citation>
    <scope>NUCLEOTIDE SEQUENCE</scope>
</reference>
<dbReference type="PANTHER" id="PTHR24291:SF50">
    <property type="entry name" value="BIFUNCTIONAL ALBAFLAVENONE MONOOXYGENASE_TERPENE SYNTHASE"/>
    <property type="match status" value="1"/>
</dbReference>
<dbReference type="PRINTS" id="PR00385">
    <property type="entry name" value="P450"/>
</dbReference>
<evidence type="ECO:0000256" key="7">
    <source>
        <dbReference type="PIRSR" id="PIRSR602401-1"/>
    </source>
</evidence>
<evidence type="ECO:0000256" key="3">
    <source>
        <dbReference type="ARBA" id="ARBA00022723"/>
    </source>
</evidence>
<dbReference type="SUPFAM" id="SSF48264">
    <property type="entry name" value="Cytochrome P450"/>
    <property type="match status" value="1"/>
</dbReference>
<dbReference type="AlphaFoldDB" id="G4WVL4"/>